<dbReference type="Pfam" id="PF00534">
    <property type="entry name" value="Glycos_transf_1"/>
    <property type="match status" value="1"/>
</dbReference>
<protein>
    <submittedName>
        <fullName evidence="2">Glycosyltransferase family 4 protein</fullName>
    </submittedName>
</protein>
<gene>
    <name evidence="2" type="ORF">HX833_05345</name>
</gene>
<name>A0A7K4NR57_9ARCH</name>
<dbReference type="Proteomes" id="UP000526196">
    <property type="component" value="Unassembled WGS sequence"/>
</dbReference>
<sequence>MKLLIGGSSSFFFHLKEFSNKLNELGVETKLVLDTDYCDGFPSRKIINWFQTKKRFNKLIEDFKPDAIFIDRQKHFGIAALEKNIPLFVLLRGHYWSELAWYKKTIYKSFPKNIAIQKWDQIAKRIFSEAKIILPICKYLEKITNEHVPNQKTDVFFEGVDATRWYKVNGMKLKHPCVGLVQYANWWGKTSEMLILKKVLEKLPDVQFYWVGHGPFEERILTELEKYENFHWLGKLEYPDKVREFLSEIDIYALITGMDLSPLSLKEAQLMKRAVIATNVGGNPDMMKDGVTGFLVEKGNHKQLIEKIKLLLADKKLSEQMGNEGKKFIEETYSWEVAAKKFIRILNSHVKK</sequence>
<organism evidence="2 3">
    <name type="scientific">Marine Group I thaumarchaeote</name>
    <dbReference type="NCBI Taxonomy" id="2511932"/>
    <lineage>
        <taxon>Archaea</taxon>
        <taxon>Nitrososphaerota</taxon>
        <taxon>Marine Group I</taxon>
    </lineage>
</organism>
<dbReference type="EMBL" id="JACASX010000009">
    <property type="protein sequence ID" value="NWK05499.1"/>
    <property type="molecule type" value="Genomic_DNA"/>
</dbReference>
<dbReference type="SUPFAM" id="SSF53756">
    <property type="entry name" value="UDP-Glycosyltransferase/glycogen phosphorylase"/>
    <property type="match status" value="1"/>
</dbReference>
<dbReference type="PANTHER" id="PTHR12526:SF630">
    <property type="entry name" value="GLYCOSYLTRANSFERASE"/>
    <property type="match status" value="1"/>
</dbReference>
<evidence type="ECO:0000313" key="2">
    <source>
        <dbReference type="EMBL" id="NWK05499.1"/>
    </source>
</evidence>
<dbReference type="CDD" id="cd03801">
    <property type="entry name" value="GT4_PimA-like"/>
    <property type="match status" value="1"/>
</dbReference>
<dbReference type="PANTHER" id="PTHR12526">
    <property type="entry name" value="GLYCOSYLTRANSFERASE"/>
    <property type="match status" value="1"/>
</dbReference>
<dbReference type="GO" id="GO:0016757">
    <property type="term" value="F:glycosyltransferase activity"/>
    <property type="evidence" value="ECO:0007669"/>
    <property type="project" value="InterPro"/>
</dbReference>
<proteinExistence type="predicted"/>
<reference evidence="2 3" key="1">
    <citation type="journal article" date="2019" name="Environ. Microbiol.">
        <title>Genomics insights into ecotype formation of ammonia-oxidizing archaea in the deep ocean.</title>
        <authorList>
            <person name="Wang Y."/>
            <person name="Huang J.M."/>
            <person name="Cui G.J."/>
            <person name="Nunoura T."/>
            <person name="Takaki Y."/>
            <person name="Li W.L."/>
            <person name="Li J."/>
            <person name="Gao Z.M."/>
            <person name="Takai K."/>
            <person name="Zhang A.Q."/>
            <person name="Stepanauskas R."/>
        </authorList>
    </citation>
    <scope>NUCLEOTIDE SEQUENCE [LARGE SCALE GENOMIC DNA]</scope>
    <source>
        <strain evidence="2 3">F20</strain>
    </source>
</reference>
<comment type="caution">
    <text evidence="2">The sequence shown here is derived from an EMBL/GenBank/DDBJ whole genome shotgun (WGS) entry which is preliminary data.</text>
</comment>
<accession>A0A7K4NR57</accession>
<dbReference type="Gene3D" id="3.40.50.2000">
    <property type="entry name" value="Glycogen Phosphorylase B"/>
    <property type="match status" value="2"/>
</dbReference>
<dbReference type="AlphaFoldDB" id="A0A7K4NR57"/>
<feature type="domain" description="Glycosyl transferase family 1" evidence="1">
    <location>
        <begin position="196"/>
        <end position="327"/>
    </location>
</feature>
<evidence type="ECO:0000259" key="1">
    <source>
        <dbReference type="Pfam" id="PF00534"/>
    </source>
</evidence>
<evidence type="ECO:0000313" key="3">
    <source>
        <dbReference type="Proteomes" id="UP000526196"/>
    </source>
</evidence>
<dbReference type="InterPro" id="IPR001296">
    <property type="entry name" value="Glyco_trans_1"/>
</dbReference>
<keyword evidence="2" id="KW-0808">Transferase</keyword>